<dbReference type="EMBL" id="JABFDB010000008">
    <property type="protein sequence ID" value="NYZ20698.1"/>
    <property type="molecule type" value="Genomic_DNA"/>
</dbReference>
<reference evidence="2 3" key="1">
    <citation type="submission" date="2020-05" db="EMBL/GenBank/DDBJ databases">
        <title>Azospirillum oleiclasticum sp. nov, a nitrogen-fixing and heavy crude oil-emulsifying bacterium isolated from the crude oil of Yumen Oilfield.</title>
        <authorList>
            <person name="Wu D."/>
            <person name="Cai M."/>
            <person name="Zhang X."/>
        </authorList>
    </citation>
    <scope>NUCLEOTIDE SEQUENCE [LARGE SCALE GENOMIC DNA]</scope>
    <source>
        <strain evidence="2 3">ROY-1-1-2</strain>
    </source>
</reference>
<dbReference type="InterPro" id="IPR002586">
    <property type="entry name" value="CobQ/CobB/MinD/ParA_Nub-bd_dom"/>
</dbReference>
<evidence type="ECO:0000259" key="1">
    <source>
        <dbReference type="Pfam" id="PF01656"/>
    </source>
</evidence>
<dbReference type="InterPro" id="IPR050678">
    <property type="entry name" value="DNA_Partitioning_ATPase"/>
</dbReference>
<evidence type="ECO:0000313" key="2">
    <source>
        <dbReference type="EMBL" id="NYZ20698.1"/>
    </source>
</evidence>
<feature type="domain" description="CobQ/CobB/MinD/ParA nucleotide binding" evidence="1">
    <location>
        <begin position="6"/>
        <end position="77"/>
    </location>
</feature>
<dbReference type="InterPro" id="IPR027417">
    <property type="entry name" value="P-loop_NTPase"/>
</dbReference>
<dbReference type="PANTHER" id="PTHR13696:SF52">
    <property type="entry name" value="PARA FAMILY PROTEIN CT_582"/>
    <property type="match status" value="1"/>
</dbReference>
<organism evidence="2 3">
    <name type="scientific">Azospirillum oleiclasticum</name>
    <dbReference type="NCBI Taxonomy" id="2735135"/>
    <lineage>
        <taxon>Bacteria</taxon>
        <taxon>Pseudomonadati</taxon>
        <taxon>Pseudomonadota</taxon>
        <taxon>Alphaproteobacteria</taxon>
        <taxon>Rhodospirillales</taxon>
        <taxon>Azospirillaceae</taxon>
        <taxon>Azospirillum</taxon>
    </lineage>
</organism>
<dbReference type="SUPFAM" id="SSF52540">
    <property type="entry name" value="P-loop containing nucleoside triphosphate hydrolases"/>
    <property type="match status" value="1"/>
</dbReference>
<accession>A0ABX2T8U0</accession>
<dbReference type="RefSeq" id="WP_180282457.1">
    <property type="nucleotide sequence ID" value="NZ_JABFDB010000008.1"/>
</dbReference>
<gene>
    <name evidence="2" type="ORF">HND93_13335</name>
</gene>
<dbReference type="Proteomes" id="UP000584642">
    <property type="component" value="Unassembled WGS sequence"/>
</dbReference>
<evidence type="ECO:0000313" key="3">
    <source>
        <dbReference type="Proteomes" id="UP000584642"/>
    </source>
</evidence>
<sequence>MTGRVITFYSYKGGSGRSMAVANAAWILATNGARVLAVDWDIEAPGLHRHFLPLMRSDPDLKRTDGLIDRLWAYVDLLLTPRNGDSGDPLALAELGGVAQSLNLPQGVRGQLDFVPAGRQDAEYAARSQGFDWAAFYERFGGADFIARLRAWMVETYDYVLIDSRTGLSDTSGICTVELPDTVVHCFVHNRQSVLGIAAAAESIARQQPQGRSIRQFPVPMRVEKNVPDFEGNGQFARDRLDGLLDGMSADDKDLHWAEAEIVYRARYASGETLAAIIDHPGERNTLLADMLWLTRRVSGRDNLKAIKLSERQRETYQRAVALRDPREAELKALVRNPAANHPRFLEWLEELQRDGVDSLSWAEKLAGGVQAVADELAATEQIEASVLLLERAVTAYRGLSGKRIDRLAFCLSSLLLKSAIINLRVSNLK</sequence>
<proteinExistence type="predicted"/>
<dbReference type="PANTHER" id="PTHR13696">
    <property type="entry name" value="P-LOOP CONTAINING NUCLEOSIDE TRIPHOSPHATE HYDROLASE"/>
    <property type="match status" value="1"/>
</dbReference>
<comment type="caution">
    <text evidence="2">The sequence shown here is derived from an EMBL/GenBank/DDBJ whole genome shotgun (WGS) entry which is preliminary data.</text>
</comment>
<dbReference type="Pfam" id="PF01656">
    <property type="entry name" value="CbiA"/>
    <property type="match status" value="1"/>
</dbReference>
<dbReference type="Gene3D" id="3.40.50.300">
    <property type="entry name" value="P-loop containing nucleotide triphosphate hydrolases"/>
    <property type="match status" value="1"/>
</dbReference>
<keyword evidence="3" id="KW-1185">Reference proteome</keyword>
<name>A0ABX2T8U0_9PROT</name>
<dbReference type="NCBIfam" id="NF047398">
    <property type="entry name" value="AAA_KGGVGR"/>
    <property type="match status" value="1"/>
</dbReference>
<protein>
    <recommendedName>
        <fullName evidence="1">CobQ/CobB/MinD/ParA nucleotide binding domain-containing protein</fullName>
    </recommendedName>
</protein>